<reference evidence="1" key="1">
    <citation type="submission" date="2023-06" db="EMBL/GenBank/DDBJ databases">
        <title>Complete and circular genome of Acidithiobacillus ferrianus DSM 107098.</title>
        <authorList>
            <person name="Norris P.R."/>
            <person name="Falagan C."/>
            <person name="Moya-Beltran A."/>
            <person name="Castro M."/>
            <person name="Quatrini R."/>
            <person name="Johnson D.B."/>
        </authorList>
    </citation>
    <scope>NUCLEOTIDE SEQUENCE</scope>
    <source>
        <strain evidence="1">MG</strain>
    </source>
</reference>
<name>A0ACD5HC13_9PROT</name>
<evidence type="ECO:0000313" key="1">
    <source>
        <dbReference type="EMBL" id="XRI70562.1"/>
    </source>
</evidence>
<keyword evidence="1" id="KW-0067">ATP-binding</keyword>
<sequence>MTVHKSQCSEYPAMLIPMSTQHYPMLQRNPLYTAVTRGKRLVVLVGQKKAVVISVRTGSGKRRWSKLREWMQ</sequence>
<proteinExistence type="predicted"/>
<keyword evidence="1" id="KW-0547">Nucleotide-binding</keyword>
<evidence type="ECO:0000313" key="2">
    <source>
        <dbReference type="Proteomes" id="UP000470022"/>
    </source>
</evidence>
<accession>A0ACD5HC13</accession>
<organism evidence="1 2">
    <name type="scientific">Acidithiobacillus ferrianus</name>
    <dbReference type="NCBI Taxonomy" id="2678518"/>
    <lineage>
        <taxon>Bacteria</taxon>
        <taxon>Pseudomonadati</taxon>
        <taxon>Pseudomonadota</taxon>
        <taxon>Acidithiobacillia</taxon>
        <taxon>Acidithiobacillales</taxon>
        <taxon>Acidithiobacillaceae</taxon>
        <taxon>Acidithiobacillus</taxon>
    </lineage>
</organism>
<dbReference type="Proteomes" id="UP000470022">
    <property type="component" value="Chromosome"/>
</dbReference>
<gene>
    <name evidence="1" type="ORF">GL267_000825</name>
</gene>
<dbReference type="EMBL" id="CP127523">
    <property type="protein sequence ID" value="XRI70562.1"/>
    <property type="molecule type" value="Genomic_DNA"/>
</dbReference>
<protein>
    <submittedName>
        <fullName evidence="1">ATP-binding domain-containing protein</fullName>
    </submittedName>
</protein>
<keyword evidence="2" id="KW-1185">Reference proteome</keyword>